<dbReference type="PANTHER" id="PTHR47837:SF2">
    <property type="entry name" value="GTP PYROPHOSPHOKINASE YWAC"/>
    <property type="match status" value="1"/>
</dbReference>
<name>A0A9D0YUP4_9FIRM</name>
<dbReference type="SMART" id="SM00954">
    <property type="entry name" value="RelA_SpoT"/>
    <property type="match status" value="1"/>
</dbReference>
<evidence type="ECO:0000259" key="2">
    <source>
        <dbReference type="SMART" id="SM00954"/>
    </source>
</evidence>
<reference evidence="3" key="2">
    <citation type="journal article" date="2021" name="PeerJ">
        <title>Extensive microbial diversity within the chicken gut microbiome revealed by metagenomics and culture.</title>
        <authorList>
            <person name="Gilroy R."/>
            <person name="Ravi A."/>
            <person name="Getino M."/>
            <person name="Pursley I."/>
            <person name="Horton D.L."/>
            <person name="Alikhan N.F."/>
            <person name="Baker D."/>
            <person name="Gharbi K."/>
            <person name="Hall N."/>
            <person name="Watson M."/>
            <person name="Adriaenssens E.M."/>
            <person name="Foster-Nyarko E."/>
            <person name="Jarju S."/>
            <person name="Secka A."/>
            <person name="Antonio M."/>
            <person name="Oren A."/>
            <person name="Chaudhuri R.R."/>
            <person name="La Ragione R."/>
            <person name="Hildebrand F."/>
            <person name="Pallen M.J."/>
        </authorList>
    </citation>
    <scope>NUCLEOTIDE SEQUENCE</scope>
    <source>
        <strain evidence="3">ChiHile30-977</strain>
    </source>
</reference>
<dbReference type="PANTHER" id="PTHR47837">
    <property type="entry name" value="GTP PYROPHOSPHOKINASE YJBM"/>
    <property type="match status" value="1"/>
</dbReference>
<comment type="caution">
    <text evidence="3">The sequence shown here is derived from an EMBL/GenBank/DDBJ whole genome shotgun (WGS) entry which is preliminary data.</text>
</comment>
<proteinExistence type="predicted"/>
<protein>
    <submittedName>
        <fullName evidence="3">GTP pyrophosphokinase family protein</fullName>
    </submittedName>
</protein>
<dbReference type="EMBL" id="DVFI01000016">
    <property type="protein sequence ID" value="HIQ62200.1"/>
    <property type="molecule type" value="Genomic_DNA"/>
</dbReference>
<dbReference type="Pfam" id="PF04607">
    <property type="entry name" value="RelA_SpoT"/>
    <property type="match status" value="1"/>
</dbReference>
<reference evidence="3" key="1">
    <citation type="submission" date="2020-10" db="EMBL/GenBank/DDBJ databases">
        <authorList>
            <person name="Gilroy R."/>
        </authorList>
    </citation>
    <scope>NUCLEOTIDE SEQUENCE</scope>
    <source>
        <strain evidence="3">ChiHile30-977</strain>
    </source>
</reference>
<sequence length="257" mass="30048">MEENDEYRPVGGGAEILRFARAASGDVMDEARRLLEAMVGYKELRMMYSCALKEVRTKFEVLNMEFNVRHRRNPISSINTRLKSNQSIMEKMRRRSVPFSLENLQKHIQDVAGVRVICSYVDDIYLLSETLLRQDDIALLARKDYIRHPKPNGYRSLHLIVRVPVFFADQKRELPVEVQIRTIAMDFWASLEHQMKYKQNIPEQEAIVEQLRLCAQRVSELDEEMMSIRSRIEAAKDNPSQDDVLLERLTHLEAPLD</sequence>
<dbReference type="GO" id="GO:0015969">
    <property type="term" value="P:guanosine tetraphosphate metabolic process"/>
    <property type="evidence" value="ECO:0007669"/>
    <property type="project" value="InterPro"/>
</dbReference>
<dbReference type="AlphaFoldDB" id="A0A9D0YUP4"/>
<organism evidence="3 4">
    <name type="scientific">Candidatus Avichristensenella intestinipullorum</name>
    <dbReference type="NCBI Taxonomy" id="2840693"/>
    <lineage>
        <taxon>Bacteria</taxon>
        <taxon>Bacillati</taxon>
        <taxon>Bacillota</taxon>
        <taxon>Clostridia</taxon>
        <taxon>Candidatus Avichristensenella</taxon>
    </lineage>
</organism>
<evidence type="ECO:0000313" key="4">
    <source>
        <dbReference type="Proteomes" id="UP000886819"/>
    </source>
</evidence>
<dbReference type="InterPro" id="IPR043519">
    <property type="entry name" value="NT_sf"/>
</dbReference>
<comment type="pathway">
    <text evidence="1">Purine metabolism; ppGpp biosynthesis; ppGpp from GTP: step 1/2.</text>
</comment>
<accession>A0A9D0YUP4</accession>
<dbReference type="CDD" id="cd05399">
    <property type="entry name" value="NT_Rel-Spo_like"/>
    <property type="match status" value="1"/>
</dbReference>
<dbReference type="Gene3D" id="1.10.287.860">
    <property type="entry name" value="Nucleotidyltransferase"/>
    <property type="match status" value="1"/>
</dbReference>
<dbReference type="SUPFAM" id="SSF81301">
    <property type="entry name" value="Nucleotidyltransferase"/>
    <property type="match status" value="1"/>
</dbReference>
<dbReference type="Proteomes" id="UP000886819">
    <property type="component" value="Unassembled WGS sequence"/>
</dbReference>
<gene>
    <name evidence="3" type="ORF">IAA66_01270</name>
</gene>
<evidence type="ECO:0000313" key="3">
    <source>
        <dbReference type="EMBL" id="HIQ62200.1"/>
    </source>
</evidence>
<dbReference type="Gene3D" id="3.30.460.10">
    <property type="entry name" value="Beta Polymerase, domain 2"/>
    <property type="match status" value="1"/>
</dbReference>
<dbReference type="InterPro" id="IPR007685">
    <property type="entry name" value="RelA_SpoT"/>
</dbReference>
<feature type="domain" description="RelA/SpoT" evidence="2">
    <location>
        <begin position="80"/>
        <end position="203"/>
    </location>
</feature>
<evidence type="ECO:0000256" key="1">
    <source>
        <dbReference type="ARBA" id="ARBA00004976"/>
    </source>
</evidence>
<dbReference type="InterPro" id="IPR052366">
    <property type="entry name" value="GTP_Pyrophosphokinase"/>
</dbReference>